<dbReference type="AlphaFoldDB" id="A0A1A3CDN0"/>
<dbReference type="SUPFAM" id="SSF140459">
    <property type="entry name" value="PE/PPE dimer-like"/>
    <property type="match status" value="1"/>
</dbReference>
<protein>
    <submittedName>
        <fullName evidence="3">PE family protein</fullName>
    </submittedName>
</protein>
<comment type="caution">
    <text evidence="3">The sequence shown here is derived from an EMBL/GenBank/DDBJ whole genome shotgun (WGS) entry which is preliminary data.</text>
</comment>
<dbReference type="InterPro" id="IPR038332">
    <property type="entry name" value="PPE_sf"/>
</dbReference>
<evidence type="ECO:0000313" key="3">
    <source>
        <dbReference type="EMBL" id="OBI84778.1"/>
    </source>
</evidence>
<dbReference type="InterPro" id="IPR000084">
    <property type="entry name" value="PE-PGRS_N"/>
</dbReference>
<dbReference type="SUPFAM" id="SSF53474">
    <property type="entry name" value="alpha/beta-Hydrolases"/>
    <property type="match status" value="1"/>
</dbReference>
<reference evidence="3 4" key="1">
    <citation type="submission" date="2016-06" db="EMBL/GenBank/DDBJ databases">
        <authorList>
            <person name="Kjaerup R.B."/>
            <person name="Dalgaard T.S."/>
            <person name="Juul-Madsen H.R."/>
        </authorList>
    </citation>
    <scope>NUCLEOTIDE SEQUENCE [LARGE SCALE GENOMIC DNA]</scope>
    <source>
        <strain evidence="3 4">1081914.2</strain>
    </source>
</reference>
<dbReference type="Gene3D" id="1.10.287.850">
    <property type="entry name" value="HP0062-like domain"/>
    <property type="match status" value="1"/>
</dbReference>
<evidence type="ECO:0000313" key="4">
    <source>
        <dbReference type="Proteomes" id="UP000093795"/>
    </source>
</evidence>
<evidence type="ECO:0000259" key="2">
    <source>
        <dbReference type="Pfam" id="PF08237"/>
    </source>
</evidence>
<name>A0A1A3CDN0_MYCAS</name>
<feature type="domain" description="PE-PPE" evidence="2">
    <location>
        <begin position="155"/>
        <end position="386"/>
    </location>
</feature>
<dbReference type="Pfam" id="PF08237">
    <property type="entry name" value="PE-PPE"/>
    <property type="match status" value="1"/>
</dbReference>
<dbReference type="OrthoDB" id="4568361at2"/>
<dbReference type="RefSeq" id="WP_065120867.1">
    <property type="nucleotide sequence ID" value="NZ_LZKQ01000129.1"/>
</dbReference>
<dbReference type="InterPro" id="IPR029058">
    <property type="entry name" value="AB_hydrolase_fold"/>
</dbReference>
<dbReference type="Gene3D" id="3.40.50.1820">
    <property type="entry name" value="alpha/beta hydrolase"/>
    <property type="match status" value="1"/>
</dbReference>
<organism evidence="3 4">
    <name type="scientific">Mycobacterium asiaticum</name>
    <dbReference type="NCBI Taxonomy" id="1790"/>
    <lineage>
        <taxon>Bacteria</taxon>
        <taxon>Bacillati</taxon>
        <taxon>Actinomycetota</taxon>
        <taxon>Actinomycetes</taxon>
        <taxon>Mycobacteriales</taxon>
        <taxon>Mycobacteriaceae</taxon>
        <taxon>Mycobacterium</taxon>
    </lineage>
</organism>
<feature type="domain" description="PE" evidence="1">
    <location>
        <begin position="4"/>
        <end position="93"/>
    </location>
</feature>
<dbReference type="Pfam" id="PF00934">
    <property type="entry name" value="PE"/>
    <property type="match status" value="1"/>
</dbReference>
<proteinExistence type="predicted"/>
<dbReference type="EMBL" id="LZKQ01000129">
    <property type="protein sequence ID" value="OBI84778.1"/>
    <property type="molecule type" value="Genomic_DNA"/>
</dbReference>
<evidence type="ECO:0000259" key="1">
    <source>
        <dbReference type="Pfam" id="PF00934"/>
    </source>
</evidence>
<gene>
    <name evidence="3" type="ORF">A9X01_19020</name>
</gene>
<dbReference type="InterPro" id="IPR013228">
    <property type="entry name" value="PE-PPE_C"/>
</dbReference>
<sequence length="574" mass="59002">MSFLTTQPQFLTAAAENLAGIQASLAQANAAVAGPTTGVAAAAADEVSIAISNLFGQFGQDYQALLQHANAFHTAFTQALTSGANAYAQAETTAQAMLMGGATTAAAPAAAQTSLQGTIYSLIIGGSGTPIPSQTYVDKVFNYVQQTFPSALLANAQALFTPEGLQPIYTGIKSLPLDTSVMQGLQILDNSINSTLAAHAGDSVSVLGYSQSAIIASLEMRNLLGNPLAPAANQLGFTLLGDPMNPNGGLLARFPGLNLPSLGLDFYGATPPNTQYATNIYTLQYDGFADFPRYPLNLLSDLNAFLGIQTIHGQYPNLDPAHLPAGYNLVTLPGSNALTGQGETNYYMITHPNLPLTAPLRAIPVIGNPLADLVEPDLRILVNLGYGDPNFGYSTSPANVPTPFGVIPDVNWLSVGNQLVAGAQQGANAFLADIGAMTPSAQSVPAMLTSAFGSGGAAANSALAAVPTSTNGIINAIETANTTVTNAFTNATSNAYAVFLPTLDIANALVTTMPSYDLNLFLNGMEQIIDGDPTGGLIYALGAPLAADTAITTLAAGFQLIVLLNTVESILGIG</sequence>
<accession>A0A1A3CDN0</accession>
<dbReference type="Proteomes" id="UP000093795">
    <property type="component" value="Unassembled WGS sequence"/>
</dbReference>